<reference evidence="1 2" key="1">
    <citation type="submission" date="2015-12" db="EMBL/GenBank/DDBJ databases">
        <title>Draft genome sequence of Moniliophthora roreri, the causal agent of frosty pod rot of cacao.</title>
        <authorList>
            <person name="Aime M.C."/>
            <person name="Diaz-Valderrama J.R."/>
            <person name="Kijpornyongpan T."/>
            <person name="Phillips-Mora W."/>
        </authorList>
    </citation>
    <scope>NUCLEOTIDE SEQUENCE [LARGE SCALE GENOMIC DNA]</scope>
    <source>
        <strain evidence="1 2">MCA 2952</strain>
    </source>
</reference>
<dbReference type="EMBL" id="LATX01002295">
    <property type="protein sequence ID" value="KTB31761.1"/>
    <property type="molecule type" value="Genomic_DNA"/>
</dbReference>
<accession>A0A0W0F660</accession>
<name>A0A0W0F660_MONRR</name>
<dbReference type="Proteomes" id="UP000054988">
    <property type="component" value="Unassembled WGS sequence"/>
</dbReference>
<sequence length="35" mass="3850">MEVEDEPVVYQAAVFQPQRGMDLDMLATLPRDGAG</sequence>
<evidence type="ECO:0000313" key="2">
    <source>
        <dbReference type="Proteomes" id="UP000054988"/>
    </source>
</evidence>
<organism evidence="1 2">
    <name type="scientific">Moniliophthora roreri</name>
    <name type="common">Frosty pod rot fungus</name>
    <name type="synonym">Monilia roreri</name>
    <dbReference type="NCBI Taxonomy" id="221103"/>
    <lineage>
        <taxon>Eukaryota</taxon>
        <taxon>Fungi</taxon>
        <taxon>Dikarya</taxon>
        <taxon>Basidiomycota</taxon>
        <taxon>Agaricomycotina</taxon>
        <taxon>Agaricomycetes</taxon>
        <taxon>Agaricomycetidae</taxon>
        <taxon>Agaricales</taxon>
        <taxon>Marasmiineae</taxon>
        <taxon>Marasmiaceae</taxon>
        <taxon>Moniliophthora</taxon>
    </lineage>
</organism>
<dbReference type="AlphaFoldDB" id="A0A0W0F660"/>
<gene>
    <name evidence="1" type="ORF">WG66_15663</name>
</gene>
<protein>
    <submittedName>
        <fullName evidence="1">Uncharacterized protein</fullName>
    </submittedName>
</protein>
<comment type="caution">
    <text evidence="1">The sequence shown here is derived from an EMBL/GenBank/DDBJ whole genome shotgun (WGS) entry which is preliminary data.</text>
</comment>
<proteinExistence type="predicted"/>
<evidence type="ECO:0000313" key="1">
    <source>
        <dbReference type="EMBL" id="KTB31761.1"/>
    </source>
</evidence>